<evidence type="ECO:0000313" key="1">
    <source>
        <dbReference type="EMBL" id="RXR29885.1"/>
    </source>
</evidence>
<gene>
    <name evidence="1" type="ORF">EQG66_04935</name>
</gene>
<dbReference type="InterPro" id="IPR027417">
    <property type="entry name" value="P-loop_NTPase"/>
</dbReference>
<keyword evidence="2" id="KW-1185">Reference proteome</keyword>
<dbReference type="Proteomes" id="UP000290958">
    <property type="component" value="Unassembled WGS sequence"/>
</dbReference>
<sequence length="306" mass="32385">MPPEQALYRAFDLAIASKIDLPELDILSGAAAGVAPDVVISLGALDSPMPPPTEWRLTRFAPSEAYFAWQGIGKFSVRGGNTIAIDLLPGVDHAVLRLFLLGPVMAALLHQRGDLVLHGSAVEIAPDRAALFVGDNGAGKSTLAAAFLKAGYRVLSDDVIALDVVEPIRVRAAFPAMKLSRAALAALEPLPGDVLAPVHAEAAKLRFRFADAGAGHATPLSHIYVIQREADVSISPLDPAERLGALMRYSYMPKFGVEPLSGPRSAPYFRQCAAVANNIPVSLLFVPQGFGALSQVVEAVRADVQK</sequence>
<dbReference type="Gene3D" id="3.40.50.300">
    <property type="entry name" value="P-loop containing nucleotide triphosphate hydrolases"/>
    <property type="match status" value="1"/>
</dbReference>
<dbReference type="EMBL" id="SBKP01000003">
    <property type="protein sequence ID" value="RXR29885.1"/>
    <property type="molecule type" value="Genomic_DNA"/>
</dbReference>
<dbReference type="SUPFAM" id="SSF52540">
    <property type="entry name" value="P-loop containing nucleoside triphosphate hydrolases"/>
    <property type="match status" value="1"/>
</dbReference>
<name>A0A4Q1KKF2_9SPHN</name>
<reference evidence="2" key="1">
    <citation type="submission" date="2019-01" db="EMBL/GenBank/DDBJ databases">
        <title>Cytophagaceae bacterium strain CAR-16.</title>
        <authorList>
            <person name="Chen W.-M."/>
        </authorList>
    </citation>
    <scope>NUCLEOTIDE SEQUENCE [LARGE SCALE GENOMIC DNA]</scope>
    <source>
        <strain evidence="2">CHR27</strain>
    </source>
</reference>
<dbReference type="SUPFAM" id="SSF53795">
    <property type="entry name" value="PEP carboxykinase-like"/>
    <property type="match status" value="1"/>
</dbReference>
<comment type="caution">
    <text evidence="1">The sequence shown here is derived from an EMBL/GenBank/DDBJ whole genome shotgun (WGS) entry which is preliminary data.</text>
</comment>
<organism evidence="1 2">
    <name type="scientific">Sphingobium fluviale</name>
    <dbReference type="NCBI Taxonomy" id="2506423"/>
    <lineage>
        <taxon>Bacteria</taxon>
        <taxon>Pseudomonadati</taxon>
        <taxon>Pseudomonadota</taxon>
        <taxon>Alphaproteobacteria</taxon>
        <taxon>Sphingomonadales</taxon>
        <taxon>Sphingomonadaceae</taxon>
        <taxon>Sphingobium</taxon>
    </lineage>
</organism>
<keyword evidence="1" id="KW-0808">Transferase</keyword>
<evidence type="ECO:0000313" key="2">
    <source>
        <dbReference type="Proteomes" id="UP000290958"/>
    </source>
</evidence>
<proteinExistence type="predicted"/>
<accession>A0A4Q1KKF2</accession>
<dbReference type="OrthoDB" id="3213869at2"/>
<dbReference type="GO" id="GO:0016301">
    <property type="term" value="F:kinase activity"/>
    <property type="evidence" value="ECO:0007669"/>
    <property type="project" value="UniProtKB-KW"/>
</dbReference>
<keyword evidence="1" id="KW-0418">Kinase</keyword>
<protein>
    <submittedName>
        <fullName evidence="1">Serine kinase</fullName>
    </submittedName>
</protein>
<dbReference type="AlphaFoldDB" id="A0A4Q1KKF2"/>
<dbReference type="RefSeq" id="WP_129403422.1">
    <property type="nucleotide sequence ID" value="NZ_SBKP01000003.1"/>
</dbReference>